<feature type="compositionally biased region" description="Polar residues" evidence="6">
    <location>
        <begin position="594"/>
        <end position="603"/>
    </location>
</feature>
<dbReference type="EMBL" id="VDEP01000475">
    <property type="protein sequence ID" value="KAA1072958.1"/>
    <property type="molecule type" value="Genomic_DNA"/>
</dbReference>
<feature type="compositionally biased region" description="Basic and acidic residues" evidence="6">
    <location>
        <begin position="764"/>
        <end position="774"/>
    </location>
</feature>
<feature type="region of interest" description="Disordered" evidence="6">
    <location>
        <begin position="142"/>
        <end position="161"/>
    </location>
</feature>
<reference evidence="10 11" key="1">
    <citation type="submission" date="2019-05" db="EMBL/GenBank/DDBJ databases">
        <title>Emergence of the Ug99 lineage of the wheat stem rust pathogen through somatic hybridization.</title>
        <authorList>
            <person name="Li F."/>
            <person name="Upadhyaya N.M."/>
            <person name="Sperschneider J."/>
            <person name="Matny O."/>
            <person name="Nguyen-Phuc H."/>
            <person name="Mago R."/>
            <person name="Raley C."/>
            <person name="Miller M.E."/>
            <person name="Silverstein K.A.T."/>
            <person name="Henningsen E."/>
            <person name="Hirsch C.D."/>
            <person name="Visser B."/>
            <person name="Pretorius Z.A."/>
            <person name="Steffenson B.J."/>
            <person name="Schwessinger B."/>
            <person name="Dodds P.N."/>
            <person name="Figueroa M."/>
        </authorList>
    </citation>
    <scope>NUCLEOTIDE SEQUENCE [LARGE SCALE GENOMIC DNA]</scope>
    <source>
        <strain evidence="9">21-0</strain>
        <strain evidence="8 11">Ug99</strain>
    </source>
</reference>
<evidence type="ECO:0000313" key="11">
    <source>
        <dbReference type="Proteomes" id="UP000325313"/>
    </source>
</evidence>
<sequence length="1228" mass="136089">MSFGDRAQAAKEGMGMALRRLPQVVGLACPGVHVESYPPAQRLQSHSADCLNTSSYPSRYSRQLARAPALYYGCPAPRNQGTTEQSRVMVQHPTAIRYAQSTTNTPALVVPQRPHRKTVSTMDSTIIHRAPVEAVTSELEIAPAGSASEQDDRNSSHSQDMIYERPKNLRITTEFSPSSSELSHECLPQAIRILVTRNFDVCYFINLPRGISAPSIVNKIFGRYDIPEQERSGWSIFRTRKFQPVGHALEPMHIFEECKQTTSDLLMFIILPSNPELMSTHLGGLLNSPECPPEYEETIPSASQVFSPEYPLSGLSAAPAPPVLPEIDGLVAEEPDPHPLVYPSDDLIQAPNDAPSPGNIGRRVSFRLHEDPTSIRRYPVTPPIRISELESSPGGHSSHGDPRASSSQQGPQWLHRHSPLFGSLHYEGSAHESTTESPFQYGGSLSPGHSQRPVSSLRSGSSSGRVSQPFCSRSSSSQRVLQTPQIGLARENQNQSSSELECQDQCKPDFESDRSVSVENHHSTGVDHSIHSSPAPPESSSEKITTDDQKDLDDLSSEDVEEDESALSDGKESFSSCSSRYFPHHLPASDQVEDSNTSQTDQSDLAEPSLKKDLGWFVDLISQSFEPLTEDCAEIPSSLAKVVMTFPAGEQKASDPNLSSNSNHDPLLGNSNGITSQPSSSAHSELESDPGSEEFPPHYPINIEGNEKQDRNGSVRNPVLEDFEAESEDGPVSGDFQVPMETYQKPRTDDGMDDNRLPSYNRLGVEESSTKLPDHQANISSGSNPQRSEESVSKTRSEEKLFPDRGWATRPAVEKVCDNLEKSFPNHNIDQPIEIRILKHPETSHQSQQDSSFQGVKRVLSIRSSVSSRRKKRPDSTLTLLDPPPADHHLPDSSAESNQDQLYSSPQSSIKLWGFKTEEILPGSQADVVLDSSDQEGTSTSLKWVKGKMIGCGSFGMVYLALNLSNQAMMAVKQVKVGERSSNNRPLVKSALEAIKLEICFLKDLEHPNIVQYLGFEDTPEHCNIFLEYVEGGSIGSCIHNHGKLEREVVKSFTRQILEGLEYLHSCNIMHRDLKVDNVLVDMMGRCKISDFGISKRSNEAYLTSQYTPMQGTVFSMAPEVFTQRMACRYSAKADIWSLGCLVLEMLCGSRAWTGLTCLQIIYQVGIKRRTPEIPLELQTDKFQNHFLKKCLELEPCSRPTASRLIDHLFLELDPDWTFQKSELFKLL</sequence>
<feature type="compositionally biased region" description="Low complexity" evidence="6">
    <location>
        <begin position="450"/>
        <end position="477"/>
    </location>
</feature>
<dbReference type="GO" id="GO:0000165">
    <property type="term" value="P:MAPK cascade"/>
    <property type="evidence" value="ECO:0007669"/>
    <property type="project" value="UniProtKB-ARBA"/>
</dbReference>
<feature type="compositionally biased region" description="Polar residues" evidence="6">
    <location>
        <begin position="654"/>
        <end position="683"/>
    </location>
</feature>
<protein>
    <recommendedName>
        <fullName evidence="7">Protein kinase domain-containing protein</fullName>
    </recommendedName>
</protein>
<feature type="region of interest" description="Disordered" evidence="6">
    <location>
        <begin position="864"/>
        <end position="901"/>
    </location>
</feature>
<name>A0A5B0MAI6_PUCGR</name>
<feature type="domain" description="Protein kinase" evidence="7">
    <location>
        <begin position="944"/>
        <end position="1211"/>
    </location>
</feature>
<proteinExistence type="predicted"/>
<evidence type="ECO:0000256" key="1">
    <source>
        <dbReference type="ARBA" id="ARBA00022679"/>
    </source>
</evidence>
<dbReference type="InterPro" id="IPR011009">
    <property type="entry name" value="Kinase-like_dom_sf"/>
</dbReference>
<keyword evidence="1" id="KW-0808">Transferase</keyword>
<feature type="compositionally biased region" description="Basic and acidic residues" evidence="6">
    <location>
        <begin position="744"/>
        <end position="756"/>
    </location>
</feature>
<feature type="compositionally biased region" description="Polar residues" evidence="6">
    <location>
        <begin position="777"/>
        <end position="786"/>
    </location>
</feature>
<evidence type="ECO:0000256" key="5">
    <source>
        <dbReference type="PROSITE-ProRule" id="PRU10141"/>
    </source>
</evidence>
<dbReference type="GO" id="GO:0005524">
    <property type="term" value="F:ATP binding"/>
    <property type="evidence" value="ECO:0007669"/>
    <property type="project" value="UniProtKB-UniRule"/>
</dbReference>
<dbReference type="GO" id="GO:0004672">
    <property type="term" value="F:protein kinase activity"/>
    <property type="evidence" value="ECO:0007669"/>
    <property type="project" value="InterPro"/>
</dbReference>
<keyword evidence="4 5" id="KW-0067">ATP-binding</keyword>
<dbReference type="InterPro" id="IPR008271">
    <property type="entry name" value="Ser/Thr_kinase_AS"/>
</dbReference>
<feature type="compositionally biased region" description="Basic and acidic residues" evidence="6">
    <location>
        <begin position="787"/>
        <end position="803"/>
    </location>
</feature>
<feature type="region of interest" description="Disordered" evidence="6">
    <location>
        <begin position="428"/>
        <end position="609"/>
    </location>
</feature>
<keyword evidence="2 5" id="KW-0547">Nucleotide-binding</keyword>
<feature type="compositionally biased region" description="Basic and acidic residues" evidence="6">
    <location>
        <begin position="504"/>
        <end position="530"/>
    </location>
</feature>
<dbReference type="Pfam" id="PF00069">
    <property type="entry name" value="Pkinase"/>
    <property type="match status" value="1"/>
</dbReference>
<keyword evidence="10" id="KW-1185">Reference proteome</keyword>
<evidence type="ECO:0000313" key="10">
    <source>
        <dbReference type="Proteomes" id="UP000324748"/>
    </source>
</evidence>
<feature type="compositionally biased region" description="Polar residues" evidence="6">
    <location>
        <begin position="478"/>
        <end position="500"/>
    </location>
</feature>
<dbReference type="Proteomes" id="UP000324748">
    <property type="component" value="Unassembled WGS sequence"/>
</dbReference>
<gene>
    <name evidence="9" type="ORF">PGT21_033747</name>
    <name evidence="8" type="ORF">PGTUg99_008940</name>
</gene>
<dbReference type="Proteomes" id="UP000325313">
    <property type="component" value="Unassembled WGS sequence"/>
</dbReference>
<dbReference type="PANTHER" id="PTHR48016">
    <property type="entry name" value="MAP KINASE KINASE KINASE SSK2-RELATED-RELATED"/>
    <property type="match status" value="1"/>
</dbReference>
<dbReference type="InterPro" id="IPR000719">
    <property type="entry name" value="Prot_kinase_dom"/>
</dbReference>
<feature type="compositionally biased region" description="Acidic residues" evidence="6">
    <location>
        <begin position="554"/>
        <end position="566"/>
    </location>
</feature>
<dbReference type="FunFam" id="1.10.510.10:FF:000182">
    <property type="entry name" value="MAP kinase kinase kinase mkh1"/>
    <property type="match status" value="1"/>
</dbReference>
<dbReference type="PROSITE" id="PS50011">
    <property type="entry name" value="PROTEIN_KINASE_DOM"/>
    <property type="match status" value="1"/>
</dbReference>
<evidence type="ECO:0000256" key="2">
    <source>
        <dbReference type="ARBA" id="ARBA00022741"/>
    </source>
</evidence>
<feature type="compositionally biased region" description="Basic and acidic residues" evidence="6">
    <location>
        <begin position="540"/>
        <end position="553"/>
    </location>
</feature>
<feature type="region of interest" description="Disordered" evidence="6">
    <location>
        <begin position="332"/>
        <end position="416"/>
    </location>
</feature>
<evidence type="ECO:0000256" key="4">
    <source>
        <dbReference type="ARBA" id="ARBA00022840"/>
    </source>
</evidence>
<dbReference type="PANTHER" id="PTHR48016:SF48">
    <property type="entry name" value="SERINE_THREONINE-PROTEIN KINASE BCK1_SLK1_SSP31"/>
    <property type="match status" value="1"/>
</dbReference>
<evidence type="ECO:0000313" key="8">
    <source>
        <dbReference type="EMBL" id="KAA1072958.1"/>
    </source>
</evidence>
<comment type="caution">
    <text evidence="8">The sequence shown here is derived from an EMBL/GenBank/DDBJ whole genome shotgun (WGS) entry which is preliminary data.</text>
</comment>
<dbReference type="PROSITE" id="PS00108">
    <property type="entry name" value="PROTEIN_KINASE_ST"/>
    <property type="match status" value="1"/>
</dbReference>
<dbReference type="SUPFAM" id="SSF56112">
    <property type="entry name" value="Protein kinase-like (PK-like)"/>
    <property type="match status" value="1"/>
</dbReference>
<evidence type="ECO:0000256" key="6">
    <source>
        <dbReference type="SAM" id="MobiDB-lite"/>
    </source>
</evidence>
<feature type="region of interest" description="Disordered" evidence="6">
    <location>
        <begin position="650"/>
        <end position="808"/>
    </location>
</feature>
<dbReference type="Gene3D" id="1.10.510.10">
    <property type="entry name" value="Transferase(Phosphotransferase) domain 1"/>
    <property type="match status" value="1"/>
</dbReference>
<dbReference type="PROSITE" id="PS00107">
    <property type="entry name" value="PROTEIN_KINASE_ATP"/>
    <property type="match status" value="1"/>
</dbReference>
<keyword evidence="3" id="KW-0418">Kinase</keyword>
<evidence type="ECO:0000313" key="9">
    <source>
        <dbReference type="EMBL" id="KAA1084662.1"/>
    </source>
</evidence>
<dbReference type="SMART" id="SM00220">
    <property type="entry name" value="S_TKc"/>
    <property type="match status" value="1"/>
</dbReference>
<evidence type="ECO:0000259" key="7">
    <source>
        <dbReference type="PROSITE" id="PS50011"/>
    </source>
</evidence>
<dbReference type="EMBL" id="VSWC01000118">
    <property type="protein sequence ID" value="KAA1084662.1"/>
    <property type="molecule type" value="Genomic_DNA"/>
</dbReference>
<feature type="binding site" evidence="5">
    <location>
        <position position="973"/>
    </location>
    <ligand>
        <name>ATP</name>
        <dbReference type="ChEBI" id="CHEBI:30616"/>
    </ligand>
</feature>
<dbReference type="AlphaFoldDB" id="A0A5B0MAI6"/>
<organism evidence="8 11">
    <name type="scientific">Puccinia graminis f. sp. tritici</name>
    <dbReference type="NCBI Taxonomy" id="56615"/>
    <lineage>
        <taxon>Eukaryota</taxon>
        <taxon>Fungi</taxon>
        <taxon>Dikarya</taxon>
        <taxon>Basidiomycota</taxon>
        <taxon>Pucciniomycotina</taxon>
        <taxon>Pucciniomycetes</taxon>
        <taxon>Pucciniales</taxon>
        <taxon>Pucciniaceae</taxon>
        <taxon>Puccinia</taxon>
    </lineage>
</organism>
<evidence type="ECO:0000256" key="3">
    <source>
        <dbReference type="ARBA" id="ARBA00022777"/>
    </source>
</evidence>
<dbReference type="InterPro" id="IPR050538">
    <property type="entry name" value="MAP_kinase_kinase_kinase"/>
</dbReference>
<accession>A0A5B0MAI6</accession>
<dbReference type="InterPro" id="IPR017441">
    <property type="entry name" value="Protein_kinase_ATP_BS"/>
</dbReference>
<dbReference type="OrthoDB" id="266718at2759"/>